<feature type="binding site" evidence="2">
    <location>
        <position position="64"/>
    </location>
    <ligand>
        <name>substrate</name>
    </ligand>
</feature>
<dbReference type="AlphaFoldDB" id="A0A3E2T1Y9"/>
<dbReference type="SUPFAM" id="SSF53254">
    <property type="entry name" value="Phosphoglycerate mutase-like"/>
    <property type="match status" value="1"/>
</dbReference>
<gene>
    <name evidence="3" type="ORF">DWZ89_12670</name>
</gene>
<accession>A0A3E2T1Y9</accession>
<dbReference type="RefSeq" id="WP_117506218.1">
    <property type="nucleotide sequence ID" value="NZ_QVEQ01000017.1"/>
</dbReference>
<dbReference type="GO" id="GO:0016791">
    <property type="term" value="F:phosphatase activity"/>
    <property type="evidence" value="ECO:0007669"/>
    <property type="project" value="TreeGrafter"/>
</dbReference>
<dbReference type="Pfam" id="PF00300">
    <property type="entry name" value="His_Phos_1"/>
    <property type="match status" value="1"/>
</dbReference>
<evidence type="ECO:0000256" key="2">
    <source>
        <dbReference type="PIRSR" id="PIRSR613078-2"/>
    </source>
</evidence>
<dbReference type="InterPro" id="IPR050275">
    <property type="entry name" value="PGM_Phosphatase"/>
</dbReference>
<dbReference type="InterPro" id="IPR029033">
    <property type="entry name" value="His_PPase_superfam"/>
</dbReference>
<evidence type="ECO:0000313" key="4">
    <source>
        <dbReference type="Proteomes" id="UP000261140"/>
    </source>
</evidence>
<proteinExistence type="predicted"/>
<dbReference type="EMBL" id="QVEQ01000017">
    <property type="protein sequence ID" value="RGB68234.1"/>
    <property type="molecule type" value="Genomic_DNA"/>
</dbReference>
<dbReference type="SMART" id="SM00855">
    <property type="entry name" value="PGAM"/>
    <property type="match status" value="1"/>
</dbReference>
<feature type="active site" description="Tele-phosphohistidine intermediate" evidence="1">
    <location>
        <position position="13"/>
    </location>
</feature>
<dbReference type="PANTHER" id="PTHR48100">
    <property type="entry name" value="BROAD-SPECIFICITY PHOSPHATASE YOR283W-RELATED"/>
    <property type="match status" value="1"/>
</dbReference>
<organism evidence="3 4">
    <name type="scientific">Faecalibacterium prausnitzii</name>
    <dbReference type="NCBI Taxonomy" id="853"/>
    <lineage>
        <taxon>Bacteria</taxon>
        <taxon>Bacillati</taxon>
        <taxon>Bacillota</taxon>
        <taxon>Clostridia</taxon>
        <taxon>Eubacteriales</taxon>
        <taxon>Oscillospiraceae</taxon>
        <taxon>Faecalibacterium</taxon>
    </lineage>
</organism>
<comment type="caution">
    <text evidence="3">The sequence shown here is derived from an EMBL/GenBank/DDBJ whole genome shotgun (WGS) entry which is preliminary data.</text>
</comment>
<dbReference type="GO" id="GO:0005829">
    <property type="term" value="C:cytosol"/>
    <property type="evidence" value="ECO:0007669"/>
    <property type="project" value="TreeGrafter"/>
</dbReference>
<dbReference type="InterPro" id="IPR013078">
    <property type="entry name" value="His_Pase_superF_clade-1"/>
</dbReference>
<protein>
    <submittedName>
        <fullName evidence="3">Histidine phosphatase family protein</fullName>
    </submittedName>
</protein>
<sequence>MTKAAHKVYFTRHGETVWNVENKICGMTDSPLTEKGRAQARELGEKLRASGLRIDEILYSPLSRAADTARAIAEATGIPTRCEPRLREQCFGRYEGTPRDGEEFRISKTHFADRYSGGESMMQLAQRIYNLLDELRADTDKTYLLVAHNGIARVVQSYFYDMTNEEYAAAGIKNCEFVEFTF</sequence>
<evidence type="ECO:0000256" key="1">
    <source>
        <dbReference type="PIRSR" id="PIRSR613078-1"/>
    </source>
</evidence>
<evidence type="ECO:0000313" key="3">
    <source>
        <dbReference type="EMBL" id="RGB68234.1"/>
    </source>
</evidence>
<dbReference type="Proteomes" id="UP000261140">
    <property type="component" value="Unassembled WGS sequence"/>
</dbReference>
<dbReference type="PIRSF" id="PIRSF000709">
    <property type="entry name" value="6PFK_2-Ptase"/>
    <property type="match status" value="1"/>
</dbReference>
<feature type="active site" description="Proton donor/acceptor" evidence="1">
    <location>
        <position position="88"/>
    </location>
</feature>
<dbReference type="CDD" id="cd07067">
    <property type="entry name" value="HP_PGM_like"/>
    <property type="match status" value="1"/>
</dbReference>
<feature type="binding site" evidence="2">
    <location>
        <begin position="12"/>
        <end position="19"/>
    </location>
    <ligand>
        <name>substrate</name>
    </ligand>
</feature>
<dbReference type="PANTHER" id="PTHR48100:SF44">
    <property type="entry name" value="PHOSPHATASE C1620.13-RELATED"/>
    <property type="match status" value="1"/>
</dbReference>
<reference evidence="3 4" key="1">
    <citation type="submission" date="2018-08" db="EMBL/GenBank/DDBJ databases">
        <title>A genome reference for cultivated species of the human gut microbiota.</title>
        <authorList>
            <person name="Zou Y."/>
            <person name="Xue W."/>
            <person name="Luo G."/>
        </authorList>
    </citation>
    <scope>NUCLEOTIDE SEQUENCE [LARGE SCALE GENOMIC DNA]</scope>
    <source>
        <strain evidence="3 4">AF36-11AT</strain>
    </source>
</reference>
<dbReference type="Gene3D" id="3.40.50.1240">
    <property type="entry name" value="Phosphoglycerate mutase-like"/>
    <property type="match status" value="1"/>
</dbReference>
<name>A0A3E2T1Y9_9FIRM</name>